<dbReference type="InterPro" id="IPR001709">
    <property type="entry name" value="Flavoprot_Pyr_Nucl_cyt_Rdtase"/>
</dbReference>
<protein>
    <submittedName>
        <fullName evidence="2">FAD-dependent oxidoreductase</fullName>
    </submittedName>
</protein>
<dbReference type="InterPro" id="IPR050415">
    <property type="entry name" value="MRET"/>
</dbReference>
<sequence length="243" mass="27183">MPLPPTFEVRLTEKRQLSPAVRELTFERQDGAPFAFEAGQWISLILPREDGEIRRSYSIASPPTTTSSFQLAITHVQGGPGSTYLHDLTPGSTLRAVGPQGFFTRPLDKTGPSLFVATGTGVTPLRSMMHAAKAAGHTLPMWLVFGVRHEDDILYRDEFEALAREHTNIRFEPTLSRGSEMWGGRRGYVQTHIPELWSELAGLGLGVPHTYICGLKRMVSTVRDLLRKELNATREQVHSERYD</sequence>
<dbReference type="SUPFAM" id="SSF63380">
    <property type="entry name" value="Riboflavin synthase domain-like"/>
    <property type="match status" value="1"/>
</dbReference>
<dbReference type="Proteomes" id="UP001379533">
    <property type="component" value="Chromosome"/>
</dbReference>
<dbReference type="PROSITE" id="PS51384">
    <property type="entry name" value="FAD_FR"/>
    <property type="match status" value="1"/>
</dbReference>
<proteinExistence type="predicted"/>
<dbReference type="InterPro" id="IPR001433">
    <property type="entry name" value="OxRdtase_FAD/NAD-bd"/>
</dbReference>
<dbReference type="Pfam" id="PF00970">
    <property type="entry name" value="FAD_binding_6"/>
    <property type="match status" value="1"/>
</dbReference>
<evidence type="ECO:0000313" key="2">
    <source>
        <dbReference type="EMBL" id="WXA92820.1"/>
    </source>
</evidence>
<evidence type="ECO:0000259" key="1">
    <source>
        <dbReference type="PROSITE" id="PS51384"/>
    </source>
</evidence>
<organism evidence="2 3">
    <name type="scientific">Pendulispora brunnea</name>
    <dbReference type="NCBI Taxonomy" id="2905690"/>
    <lineage>
        <taxon>Bacteria</taxon>
        <taxon>Pseudomonadati</taxon>
        <taxon>Myxococcota</taxon>
        <taxon>Myxococcia</taxon>
        <taxon>Myxococcales</taxon>
        <taxon>Sorangiineae</taxon>
        <taxon>Pendulisporaceae</taxon>
        <taxon>Pendulispora</taxon>
    </lineage>
</organism>
<dbReference type="InterPro" id="IPR017938">
    <property type="entry name" value="Riboflavin_synthase-like_b-brl"/>
</dbReference>
<reference evidence="2 3" key="1">
    <citation type="submission" date="2021-12" db="EMBL/GenBank/DDBJ databases">
        <title>Discovery of the Pendulisporaceae a myxobacterial family with distinct sporulation behavior and unique specialized metabolism.</title>
        <authorList>
            <person name="Garcia R."/>
            <person name="Popoff A."/>
            <person name="Bader C.D."/>
            <person name="Loehr J."/>
            <person name="Walesch S."/>
            <person name="Walt C."/>
            <person name="Boldt J."/>
            <person name="Bunk B."/>
            <person name="Haeckl F.J.F.P.J."/>
            <person name="Gunesch A.P."/>
            <person name="Birkelbach J."/>
            <person name="Nuebel U."/>
            <person name="Pietschmann T."/>
            <person name="Bach T."/>
            <person name="Mueller R."/>
        </authorList>
    </citation>
    <scope>NUCLEOTIDE SEQUENCE [LARGE SCALE GENOMIC DNA]</scope>
    <source>
        <strain evidence="2 3">MSr12523</strain>
    </source>
</reference>
<dbReference type="PRINTS" id="PR00371">
    <property type="entry name" value="FPNCR"/>
</dbReference>
<evidence type="ECO:0000313" key="3">
    <source>
        <dbReference type="Proteomes" id="UP001379533"/>
    </source>
</evidence>
<dbReference type="Gene3D" id="3.40.50.80">
    <property type="entry name" value="Nucleotide-binding domain of ferredoxin-NADP reductase (FNR) module"/>
    <property type="match status" value="1"/>
</dbReference>
<dbReference type="InterPro" id="IPR017927">
    <property type="entry name" value="FAD-bd_FR_type"/>
</dbReference>
<dbReference type="InterPro" id="IPR008333">
    <property type="entry name" value="Cbr1-like_FAD-bd_dom"/>
</dbReference>
<dbReference type="PRINTS" id="PR00410">
    <property type="entry name" value="PHEHYDRXLASE"/>
</dbReference>
<dbReference type="Pfam" id="PF00175">
    <property type="entry name" value="NAD_binding_1"/>
    <property type="match status" value="1"/>
</dbReference>
<dbReference type="RefSeq" id="WP_394843420.1">
    <property type="nucleotide sequence ID" value="NZ_CP089982.1"/>
</dbReference>
<accession>A0ABZ2K279</accession>
<name>A0ABZ2K279_9BACT</name>
<dbReference type="SUPFAM" id="SSF52343">
    <property type="entry name" value="Ferredoxin reductase-like, C-terminal NADP-linked domain"/>
    <property type="match status" value="1"/>
</dbReference>
<keyword evidence="3" id="KW-1185">Reference proteome</keyword>
<dbReference type="CDD" id="cd00322">
    <property type="entry name" value="FNR_like"/>
    <property type="match status" value="1"/>
</dbReference>
<dbReference type="InterPro" id="IPR039261">
    <property type="entry name" value="FNR_nucleotide-bd"/>
</dbReference>
<gene>
    <name evidence="2" type="ORF">LZC95_41030</name>
</gene>
<dbReference type="Gene3D" id="2.40.30.10">
    <property type="entry name" value="Translation factors"/>
    <property type="match status" value="1"/>
</dbReference>
<dbReference type="PANTHER" id="PTHR47354:SF5">
    <property type="entry name" value="PROTEIN RFBI"/>
    <property type="match status" value="1"/>
</dbReference>
<dbReference type="PANTHER" id="PTHR47354">
    <property type="entry name" value="NADH OXIDOREDUCTASE HCR"/>
    <property type="match status" value="1"/>
</dbReference>
<dbReference type="EMBL" id="CP089982">
    <property type="protein sequence ID" value="WXA92820.1"/>
    <property type="molecule type" value="Genomic_DNA"/>
</dbReference>
<feature type="domain" description="FAD-binding FR-type" evidence="1">
    <location>
        <begin position="4"/>
        <end position="106"/>
    </location>
</feature>